<protein>
    <submittedName>
        <fullName evidence="2">Uncharacterized protein</fullName>
    </submittedName>
</protein>
<gene>
    <name evidence="2" type="ORF">MFIFM68171_07809</name>
</gene>
<comment type="caution">
    <text evidence="2">The sequence shown here is derived from an EMBL/GenBank/DDBJ whole genome shotgun (WGS) entry which is preliminary data.</text>
</comment>
<dbReference type="EMBL" id="BAAFSV010000004">
    <property type="protein sequence ID" value="GAB1317599.1"/>
    <property type="molecule type" value="Genomic_DNA"/>
</dbReference>
<accession>A0ABQ0GIK8</accession>
<keyword evidence="3" id="KW-1185">Reference proteome</keyword>
<dbReference type="RefSeq" id="XP_070919330.1">
    <property type="nucleotide sequence ID" value="XM_071063229.1"/>
</dbReference>
<feature type="chain" id="PRO_5046140225" evidence="1">
    <location>
        <begin position="18"/>
        <end position="67"/>
    </location>
</feature>
<organism evidence="2 3">
    <name type="scientific">Madurella fahalii</name>
    <dbReference type="NCBI Taxonomy" id="1157608"/>
    <lineage>
        <taxon>Eukaryota</taxon>
        <taxon>Fungi</taxon>
        <taxon>Dikarya</taxon>
        <taxon>Ascomycota</taxon>
        <taxon>Pezizomycotina</taxon>
        <taxon>Sordariomycetes</taxon>
        <taxon>Sordariomycetidae</taxon>
        <taxon>Sordariales</taxon>
        <taxon>Sordariales incertae sedis</taxon>
        <taxon>Madurella</taxon>
    </lineage>
</organism>
<name>A0ABQ0GIK8_9PEZI</name>
<reference evidence="2 3" key="1">
    <citation type="submission" date="2024-09" db="EMBL/GenBank/DDBJ databases">
        <title>Itraconazole resistance in Madurella fahalii resulting from another homologue of gene encoding cytochrome P450 14-alpha sterol demethylase (CYP51).</title>
        <authorList>
            <person name="Yoshioka I."/>
            <person name="Fahal A.H."/>
            <person name="Kaneko S."/>
            <person name="Yaguchi T."/>
        </authorList>
    </citation>
    <scope>NUCLEOTIDE SEQUENCE [LARGE SCALE GENOMIC DNA]</scope>
    <source>
        <strain evidence="2 3">IFM 68171</strain>
    </source>
</reference>
<sequence>MKFTVTAVLAFAAVAFAYPTMEHDAPVRRQNVVNNIDVSVPAMTDQNGNVVPFDANRVYQDARAKGI</sequence>
<evidence type="ECO:0000256" key="1">
    <source>
        <dbReference type="SAM" id="SignalP"/>
    </source>
</evidence>
<keyword evidence="1" id="KW-0732">Signal</keyword>
<feature type="signal peptide" evidence="1">
    <location>
        <begin position="1"/>
        <end position="17"/>
    </location>
</feature>
<dbReference type="Proteomes" id="UP001628179">
    <property type="component" value="Unassembled WGS sequence"/>
</dbReference>
<proteinExistence type="predicted"/>
<dbReference type="GeneID" id="98178552"/>
<evidence type="ECO:0000313" key="2">
    <source>
        <dbReference type="EMBL" id="GAB1317599.1"/>
    </source>
</evidence>
<evidence type="ECO:0000313" key="3">
    <source>
        <dbReference type="Proteomes" id="UP001628179"/>
    </source>
</evidence>